<protein>
    <submittedName>
        <fullName evidence="7">Activin</fullName>
    </submittedName>
    <submittedName>
        <fullName evidence="8">Tgf beta family</fullName>
    </submittedName>
</protein>
<dbReference type="InterPro" id="IPR029034">
    <property type="entry name" value="Cystine-knot_cytokine"/>
</dbReference>
<dbReference type="GO" id="GO:0008083">
    <property type="term" value="F:growth factor activity"/>
    <property type="evidence" value="ECO:0007669"/>
    <property type="project" value="UniProtKB-KW"/>
</dbReference>
<feature type="region of interest" description="Disordered" evidence="5">
    <location>
        <begin position="47"/>
        <end position="95"/>
    </location>
</feature>
<accession>S0ERX3</accession>
<dbReference type="EMBL" id="LN902846">
    <property type="protein sequence ID" value="CDI97965.1"/>
    <property type="molecule type" value="Genomic_DNA"/>
</dbReference>
<gene>
    <name evidence="7" type="primary">act</name>
    <name evidence="8" type="ORF">EmuJ_000178100</name>
</gene>
<dbReference type="OrthoDB" id="5948587at2759"/>
<reference evidence="8" key="1">
    <citation type="journal article" date="2013" name="Nature">
        <title>The genomes of four tapeworm species reveal adaptations to parasitism.</title>
        <authorList>
            <person name="Tsai I.J."/>
            <person name="Zarowiecki M."/>
            <person name="Holroyd N."/>
            <person name="Garciarrubio A."/>
            <person name="Sanchez-Flores A."/>
            <person name="Brooks K.L."/>
            <person name="Tracey A."/>
            <person name="Bobes R.J."/>
            <person name="Fragoso G."/>
            <person name="Sciutto E."/>
            <person name="Aslett M."/>
            <person name="Beasley H."/>
            <person name="Bennett H.M."/>
            <person name="Cai J."/>
            <person name="Camicia F."/>
            <person name="Clark R."/>
            <person name="Cucher M."/>
            <person name="De Silva N."/>
            <person name="Day T.A."/>
            <person name="Deplazes P."/>
            <person name="Estrada K."/>
            <person name="Fernandez C."/>
            <person name="Holland P.W."/>
            <person name="Hou J."/>
            <person name="Hu S."/>
            <person name="Huckvale T."/>
            <person name="Hung S.S."/>
            <person name="Kamenetzky L."/>
            <person name="Keane J.A."/>
            <person name="Kiss F."/>
            <person name="Koziol U."/>
            <person name="Lambert O."/>
            <person name="Liu K."/>
            <person name="Luo X."/>
            <person name="Luo Y."/>
            <person name="Macchiaroli N."/>
            <person name="Nichol S."/>
            <person name="Paps J."/>
            <person name="Parkinson J."/>
            <person name="Pouchkina-Stantcheva N."/>
            <person name="Riddiford N."/>
            <person name="Rosenzvit M."/>
            <person name="Salinas G."/>
            <person name="Wasmuth J.D."/>
            <person name="Zamanian M."/>
            <person name="Zheng Y."/>
            <person name="Cai X."/>
            <person name="Soberon X."/>
            <person name="Olson P.D."/>
            <person name="Laclette J.P."/>
            <person name="Brehm K."/>
            <person name="Berriman M."/>
            <person name="Garciarrubio A."/>
            <person name="Bobes R.J."/>
            <person name="Fragoso G."/>
            <person name="Sanchez-Flores A."/>
            <person name="Estrada K."/>
            <person name="Cevallos M.A."/>
            <person name="Morett E."/>
            <person name="Gonzalez V."/>
            <person name="Portillo T."/>
            <person name="Ochoa-Leyva A."/>
            <person name="Jose M.V."/>
            <person name="Sciutto E."/>
            <person name="Landa A."/>
            <person name="Jimenez L."/>
            <person name="Valdes V."/>
            <person name="Carrero J.C."/>
            <person name="Larralde C."/>
            <person name="Morales-Montor J."/>
            <person name="Limon-Lason J."/>
            <person name="Soberon X."/>
            <person name="Laclette J.P."/>
        </authorList>
    </citation>
    <scope>NUCLEOTIDE SEQUENCE [LARGE SCALE GENOMIC DNA]</scope>
</reference>
<feature type="domain" description="TGF-beta family profile" evidence="6">
    <location>
        <begin position="374"/>
        <end position="507"/>
    </location>
</feature>
<dbReference type="PROSITE" id="PS51362">
    <property type="entry name" value="TGF_BETA_2"/>
    <property type="match status" value="1"/>
</dbReference>
<proteinExistence type="evidence at transcript level"/>
<keyword evidence="9" id="KW-1185">Reference proteome</keyword>
<dbReference type="InterPro" id="IPR001839">
    <property type="entry name" value="TGF-b_C"/>
</dbReference>
<organism evidence="7">
    <name type="scientific">Echinococcus multilocularis</name>
    <name type="common">Fox tapeworm</name>
    <dbReference type="NCBI Taxonomy" id="6211"/>
    <lineage>
        <taxon>Eukaryota</taxon>
        <taxon>Metazoa</taxon>
        <taxon>Spiralia</taxon>
        <taxon>Lophotrochozoa</taxon>
        <taxon>Platyhelminthes</taxon>
        <taxon>Cestoda</taxon>
        <taxon>Eucestoda</taxon>
        <taxon>Cyclophyllidea</taxon>
        <taxon>Taeniidae</taxon>
        <taxon>Echinococcus</taxon>
    </lineage>
</organism>
<evidence type="ECO:0000256" key="5">
    <source>
        <dbReference type="SAM" id="MobiDB-lite"/>
    </source>
</evidence>
<reference evidence="7" key="2">
    <citation type="submission" date="2013-02" db="EMBL/GenBank/DDBJ databases">
        <title>An activin A homologue secreted by the Echinococcus multilocularis metacestode promotes regulatory T-cell conversion in vitro.</title>
        <authorList>
            <person name="Nono J.K."/>
            <person name="Epping K."/>
            <person name="Lutz M.B."/>
            <person name="Brehm K."/>
        </authorList>
    </citation>
    <scope>NUCLEOTIDE SEQUENCE</scope>
    <source>
        <tissue evidence="7">Metacestode</tissue>
    </source>
</reference>
<dbReference type="SUPFAM" id="SSF57501">
    <property type="entry name" value="Cystine-knot cytokines"/>
    <property type="match status" value="1"/>
</dbReference>
<dbReference type="SMART" id="SM00204">
    <property type="entry name" value="TGFB"/>
    <property type="match status" value="1"/>
</dbReference>
<dbReference type="PRINTS" id="PR00669">
    <property type="entry name" value="INHIBINA"/>
</dbReference>
<dbReference type="Gene3D" id="2.10.90.10">
    <property type="entry name" value="Cystine-knot cytokines"/>
    <property type="match status" value="1"/>
</dbReference>
<feature type="compositionally biased region" description="Basic and acidic residues" evidence="5">
    <location>
        <begin position="72"/>
        <end position="93"/>
    </location>
</feature>
<sequence length="507" mass="57988">MTITTPMKCGIVLVALALIMLGSCPLIHALFRQPAIMDGTLLEVPDQEEEERMWVDPTPKIEDNDGNDVDDVGTKRKLEETEEREREAKRRADEEEEEEFERLIHIEKFKRTLLKRLHLTSPPDFSHHSGMANRTHGRRVLRSLPLALQGRLLNQMRAEDGMAEPPPDRTDERETLILLKHLHWKLPKVASATFGIEMADDIDPSRIQSAFLRFETKNPMLKGQHVEVWEVFMTPSEEEGKMTNAAVDQPSLEQYNNLTWMFERQPTKYTSLPAPTVIRRSLGSPVERRRTGSIRIRPGRLAETFVPSCPGLVQVTFEISGSFAQWMSHRRRMPLMRKLVRSLIVVCPDCSSHVDPVDVNKGILEIHHRNVVRRTRRSLDTNSSQHVPIGNPCSPKGHKFSCCTQPFSLNLEDVGWNNWILHPKTVEPNYCHGSCQADGIQKTPHSDLMHLYRSQNYDRLSEVQREAMLSCCHPVKMASTSVLYVDPDNELHMDTLHNIIVLECGCS</sequence>
<dbReference type="GO" id="GO:0005125">
    <property type="term" value="F:cytokine activity"/>
    <property type="evidence" value="ECO:0007669"/>
    <property type="project" value="TreeGrafter"/>
</dbReference>
<dbReference type="STRING" id="6211.S0ERX3"/>
<comment type="similarity">
    <text evidence="2 4">Belongs to the TGF-beta family.</text>
</comment>
<keyword evidence="3" id="KW-0964">Secreted</keyword>
<evidence type="ECO:0000313" key="7">
    <source>
        <dbReference type="EMBL" id="CCV01195.1"/>
    </source>
</evidence>
<dbReference type="PANTHER" id="PTHR11848:SF302">
    <property type="entry name" value="TGF-BETA FAMILY PROFILE DOMAIN-CONTAINING PROTEIN"/>
    <property type="match status" value="1"/>
</dbReference>
<dbReference type="eggNOG" id="KOG3900">
    <property type="taxonomic scope" value="Eukaryota"/>
</dbReference>
<dbReference type="PANTHER" id="PTHR11848">
    <property type="entry name" value="TGF-BETA FAMILY"/>
    <property type="match status" value="1"/>
</dbReference>
<dbReference type="EMBL" id="HF912278">
    <property type="protein sequence ID" value="CCV01195.1"/>
    <property type="molecule type" value="mRNA"/>
</dbReference>
<keyword evidence="4" id="KW-0339">Growth factor</keyword>
<evidence type="ECO:0000313" key="8">
    <source>
        <dbReference type="EMBL" id="CDI97965.1"/>
    </source>
</evidence>
<reference evidence="8" key="3">
    <citation type="submission" date="2015-11" db="EMBL/GenBank/DDBJ databases">
        <authorList>
            <person name="Zhang Y."/>
            <person name="Guo Z."/>
        </authorList>
    </citation>
    <scope>NUCLEOTIDE SEQUENCE</scope>
</reference>
<evidence type="ECO:0000256" key="4">
    <source>
        <dbReference type="RuleBase" id="RU000354"/>
    </source>
</evidence>
<dbReference type="AlphaFoldDB" id="S0ERX3"/>
<dbReference type="Pfam" id="PF00019">
    <property type="entry name" value="TGF_beta"/>
    <property type="match status" value="1"/>
</dbReference>
<dbReference type="InterPro" id="IPR015615">
    <property type="entry name" value="TGF-beta-rel"/>
</dbReference>
<evidence type="ECO:0000313" key="9">
    <source>
        <dbReference type="Proteomes" id="UP000017246"/>
    </source>
</evidence>
<dbReference type="CDD" id="cd08698">
    <property type="entry name" value="TGF_beta_SF"/>
    <property type="match status" value="1"/>
</dbReference>
<dbReference type="GO" id="GO:0005615">
    <property type="term" value="C:extracellular space"/>
    <property type="evidence" value="ECO:0007669"/>
    <property type="project" value="TreeGrafter"/>
</dbReference>
<evidence type="ECO:0000256" key="3">
    <source>
        <dbReference type="ARBA" id="ARBA00022525"/>
    </source>
</evidence>
<evidence type="ECO:0000256" key="2">
    <source>
        <dbReference type="ARBA" id="ARBA00006656"/>
    </source>
</evidence>
<dbReference type="Proteomes" id="UP000017246">
    <property type="component" value="Unassembled WGS sequence"/>
</dbReference>
<comment type="subcellular location">
    <subcellularLocation>
        <location evidence="1">Secreted</location>
    </subcellularLocation>
</comment>
<dbReference type="OMA" id="MANRTHG"/>
<evidence type="ECO:0000259" key="6">
    <source>
        <dbReference type="PROSITE" id="PS51362"/>
    </source>
</evidence>
<evidence type="ECO:0000256" key="1">
    <source>
        <dbReference type="ARBA" id="ARBA00004613"/>
    </source>
</evidence>
<name>S0ERX3_ECHMU</name>